<evidence type="ECO:0000256" key="1">
    <source>
        <dbReference type="SAM" id="MobiDB-lite"/>
    </source>
</evidence>
<reference evidence="2" key="2">
    <citation type="submission" date="2022-01" db="EMBL/GenBank/DDBJ databases">
        <authorList>
            <person name="Yamashiro T."/>
            <person name="Shiraishi A."/>
            <person name="Satake H."/>
            <person name="Nakayama K."/>
        </authorList>
    </citation>
    <scope>NUCLEOTIDE SEQUENCE</scope>
</reference>
<accession>A0ABQ5DPV2</accession>
<dbReference type="EMBL" id="BQNB010015459">
    <property type="protein sequence ID" value="GJT40291.1"/>
    <property type="molecule type" value="Genomic_DNA"/>
</dbReference>
<keyword evidence="3" id="KW-1185">Reference proteome</keyword>
<comment type="caution">
    <text evidence="2">The sequence shown here is derived from an EMBL/GenBank/DDBJ whole genome shotgun (WGS) entry which is preliminary data.</text>
</comment>
<evidence type="ECO:0000313" key="3">
    <source>
        <dbReference type="Proteomes" id="UP001151760"/>
    </source>
</evidence>
<organism evidence="2 3">
    <name type="scientific">Tanacetum coccineum</name>
    <dbReference type="NCBI Taxonomy" id="301880"/>
    <lineage>
        <taxon>Eukaryota</taxon>
        <taxon>Viridiplantae</taxon>
        <taxon>Streptophyta</taxon>
        <taxon>Embryophyta</taxon>
        <taxon>Tracheophyta</taxon>
        <taxon>Spermatophyta</taxon>
        <taxon>Magnoliopsida</taxon>
        <taxon>eudicotyledons</taxon>
        <taxon>Gunneridae</taxon>
        <taxon>Pentapetalae</taxon>
        <taxon>asterids</taxon>
        <taxon>campanulids</taxon>
        <taxon>Asterales</taxon>
        <taxon>Asteraceae</taxon>
        <taxon>Asteroideae</taxon>
        <taxon>Anthemideae</taxon>
        <taxon>Anthemidinae</taxon>
        <taxon>Tanacetum</taxon>
    </lineage>
</organism>
<feature type="region of interest" description="Disordered" evidence="1">
    <location>
        <begin position="16"/>
        <end position="35"/>
    </location>
</feature>
<gene>
    <name evidence="2" type="ORF">Tco_0940156</name>
</gene>
<evidence type="ECO:0000313" key="2">
    <source>
        <dbReference type="EMBL" id="GJT40291.1"/>
    </source>
</evidence>
<reference evidence="2" key="1">
    <citation type="journal article" date="2022" name="Int. J. Mol. Sci.">
        <title>Draft Genome of Tanacetum Coccineum: Genomic Comparison of Closely Related Tanacetum-Family Plants.</title>
        <authorList>
            <person name="Yamashiro T."/>
            <person name="Shiraishi A."/>
            <person name="Nakayama K."/>
            <person name="Satake H."/>
        </authorList>
    </citation>
    <scope>NUCLEOTIDE SEQUENCE</scope>
</reference>
<name>A0ABQ5DPV2_9ASTR</name>
<protein>
    <submittedName>
        <fullName evidence="2">Uncharacterized protein</fullName>
    </submittedName>
</protein>
<proteinExistence type="predicted"/>
<dbReference type="Proteomes" id="UP001151760">
    <property type="component" value="Unassembled WGS sequence"/>
</dbReference>
<sequence>MEVVLKRRHVVLTDLEDEDAENSSKQGRNLQEEGLDEMVRSIMKEKSEEFETPTQGKTSREADISLEGLEAAETLAKVLTQRTKTYTRKVKTGLRRKLDADEVSTGEGINTGFTDVNTAFEEINSGDESIIPSPKKGQREGKAVLEEKSQSNTVFLSYFIKEKGKKRKGNTFLSKLGGNTFLP</sequence>